<protein>
    <submittedName>
        <fullName evidence="11">Uncharacterized protein</fullName>
    </submittedName>
</protein>
<dbReference type="PANTHER" id="PTHR16062:SF19">
    <property type="entry name" value="PROTEIN POLYBROMO-1"/>
    <property type="match status" value="1"/>
</dbReference>
<dbReference type="Pfam" id="PF00439">
    <property type="entry name" value="Bromodomain"/>
    <property type="match status" value="1"/>
</dbReference>
<dbReference type="GO" id="GO:0016586">
    <property type="term" value="C:RSC-type complex"/>
    <property type="evidence" value="ECO:0007669"/>
    <property type="project" value="InterPro"/>
</dbReference>
<organism evidence="11 12">
    <name type="scientific">Acrasis kona</name>
    <dbReference type="NCBI Taxonomy" id="1008807"/>
    <lineage>
        <taxon>Eukaryota</taxon>
        <taxon>Discoba</taxon>
        <taxon>Heterolobosea</taxon>
        <taxon>Tetramitia</taxon>
        <taxon>Eutetramitia</taxon>
        <taxon>Acrasidae</taxon>
        <taxon>Acrasis</taxon>
    </lineage>
</organism>
<dbReference type="Proteomes" id="UP001431209">
    <property type="component" value="Unassembled WGS sequence"/>
</dbReference>
<reference evidence="11 12" key="1">
    <citation type="submission" date="2024-03" db="EMBL/GenBank/DDBJ databases">
        <title>The Acrasis kona genome and developmental transcriptomes reveal deep origins of eukaryotic multicellular pathways.</title>
        <authorList>
            <person name="Sheikh S."/>
            <person name="Fu C.-J."/>
            <person name="Brown M.W."/>
            <person name="Baldauf S.L."/>
        </authorList>
    </citation>
    <scope>NUCLEOTIDE SEQUENCE [LARGE SCALE GENOMIC DNA]</scope>
    <source>
        <strain evidence="11 12">ATCC MYA-3509</strain>
    </source>
</reference>
<evidence type="ECO:0000256" key="2">
    <source>
        <dbReference type="ARBA" id="ARBA00022737"/>
    </source>
</evidence>
<accession>A0AAW2YNB1</accession>
<evidence type="ECO:0000256" key="3">
    <source>
        <dbReference type="ARBA" id="ARBA00022853"/>
    </source>
</evidence>
<dbReference type="InterPro" id="IPR001487">
    <property type="entry name" value="Bromodomain"/>
</dbReference>
<name>A0AAW2YNB1_9EUKA</name>
<keyword evidence="7" id="KW-0539">Nucleus</keyword>
<dbReference type="InterPro" id="IPR037382">
    <property type="entry name" value="Rsc/polybromo"/>
</dbReference>
<dbReference type="PRINTS" id="PR00503">
    <property type="entry name" value="BROMODOMAIN"/>
</dbReference>
<dbReference type="Gene3D" id="1.20.920.10">
    <property type="entry name" value="Bromodomain-like"/>
    <property type="match status" value="1"/>
</dbReference>
<evidence type="ECO:0000256" key="8">
    <source>
        <dbReference type="PROSITE-ProRule" id="PRU00035"/>
    </source>
</evidence>
<proteinExistence type="predicted"/>
<dbReference type="PROSITE" id="PS50172">
    <property type="entry name" value="BRCT"/>
    <property type="match status" value="1"/>
</dbReference>
<evidence type="ECO:0000256" key="5">
    <source>
        <dbReference type="ARBA" id="ARBA00023117"/>
    </source>
</evidence>
<dbReference type="GO" id="GO:0003682">
    <property type="term" value="F:chromatin binding"/>
    <property type="evidence" value="ECO:0007669"/>
    <property type="project" value="TreeGrafter"/>
</dbReference>
<keyword evidence="5 8" id="KW-0103">Bromodomain</keyword>
<feature type="domain" description="BRCT" evidence="10">
    <location>
        <begin position="140"/>
        <end position="242"/>
    </location>
</feature>
<keyword evidence="3" id="KW-0156">Chromatin regulator</keyword>
<gene>
    <name evidence="11" type="ORF">AKO1_008268</name>
</gene>
<keyword evidence="12" id="KW-1185">Reference proteome</keyword>
<dbReference type="InterPro" id="IPR036427">
    <property type="entry name" value="Bromodomain-like_sf"/>
</dbReference>
<evidence type="ECO:0000256" key="4">
    <source>
        <dbReference type="ARBA" id="ARBA00023015"/>
    </source>
</evidence>
<evidence type="ECO:0000256" key="1">
    <source>
        <dbReference type="ARBA" id="ARBA00004123"/>
    </source>
</evidence>
<dbReference type="SUPFAM" id="SSF47370">
    <property type="entry name" value="Bromodomain"/>
    <property type="match status" value="1"/>
</dbReference>
<keyword evidence="6" id="KW-0804">Transcription</keyword>
<dbReference type="GO" id="GO:0006338">
    <property type="term" value="P:chromatin remodeling"/>
    <property type="evidence" value="ECO:0007669"/>
    <property type="project" value="InterPro"/>
</dbReference>
<dbReference type="PROSITE" id="PS50014">
    <property type="entry name" value="BROMODOMAIN_2"/>
    <property type="match status" value="1"/>
</dbReference>
<dbReference type="AlphaFoldDB" id="A0AAW2YNB1"/>
<dbReference type="Pfam" id="PF00533">
    <property type="entry name" value="BRCT"/>
    <property type="match status" value="1"/>
</dbReference>
<dbReference type="EMBL" id="JAOPGA020000460">
    <property type="protein sequence ID" value="KAL0478700.1"/>
    <property type="molecule type" value="Genomic_DNA"/>
</dbReference>
<dbReference type="Gene3D" id="3.40.50.10190">
    <property type="entry name" value="BRCT domain"/>
    <property type="match status" value="1"/>
</dbReference>
<dbReference type="InterPro" id="IPR001357">
    <property type="entry name" value="BRCT_dom"/>
</dbReference>
<comment type="caution">
    <text evidence="11">The sequence shown here is derived from an EMBL/GenBank/DDBJ whole genome shotgun (WGS) entry which is preliminary data.</text>
</comment>
<evidence type="ECO:0000313" key="11">
    <source>
        <dbReference type="EMBL" id="KAL0478700.1"/>
    </source>
</evidence>
<keyword evidence="2" id="KW-0677">Repeat</keyword>
<dbReference type="SUPFAM" id="SSF52113">
    <property type="entry name" value="BRCT domain"/>
    <property type="match status" value="1"/>
</dbReference>
<evidence type="ECO:0000256" key="7">
    <source>
        <dbReference type="ARBA" id="ARBA00023242"/>
    </source>
</evidence>
<dbReference type="InterPro" id="IPR036420">
    <property type="entry name" value="BRCT_dom_sf"/>
</dbReference>
<sequence>MPEDEITLINNNQSDIQDILPVEMMCSVNSGLDPLEKPKTTTPEISNLGDAIIDNELKVAASPNAQPSPYEVNRLNNIERNKLLLASLGINGKTLFSPARIDEKRKYKSRKSEPFVPTKQYALRNSPARLDILKQEKNNKGSDIFDGLRFCFVGRVKKPKNPMSQLKLIEMIRKHGGSSRTGSQTLLTQNITHLVITKERLDDMDAQMMKRIKENNVIIVNENYIFECINKKKLLSHKKYKVTGDDNPTDSEEEKLQSKTSAITRKKIFKKRSLVEDQSENITVLRKRRRLNKDSPTKVEPAVKDAVEPKPQVVAEILTNKRIRKPPVLFGDLDANNKPIVDSTSTRLTRRTASKENHLSPLQTDMYNIWKSLMDLRVKRRRVCDLFVDLPCKKLYPDYYDVISDPISLNQIKQAILSSQYTSVDDMRDDVLRLCSNAQTYNDEDSEVYKDSIMIMDEFDKMSE</sequence>
<evidence type="ECO:0000256" key="6">
    <source>
        <dbReference type="ARBA" id="ARBA00023163"/>
    </source>
</evidence>
<evidence type="ECO:0000313" key="12">
    <source>
        <dbReference type="Proteomes" id="UP001431209"/>
    </source>
</evidence>
<dbReference type="GO" id="GO:0006368">
    <property type="term" value="P:transcription elongation by RNA polymerase II"/>
    <property type="evidence" value="ECO:0007669"/>
    <property type="project" value="TreeGrafter"/>
</dbReference>
<dbReference type="SMART" id="SM00292">
    <property type="entry name" value="BRCT"/>
    <property type="match status" value="1"/>
</dbReference>
<comment type="subcellular location">
    <subcellularLocation>
        <location evidence="1">Nucleus</location>
    </subcellularLocation>
</comment>
<dbReference type="SMART" id="SM00297">
    <property type="entry name" value="BROMO"/>
    <property type="match status" value="1"/>
</dbReference>
<dbReference type="PANTHER" id="PTHR16062">
    <property type="entry name" value="SWI/SNF-RELATED"/>
    <property type="match status" value="1"/>
</dbReference>
<evidence type="ECO:0000259" key="10">
    <source>
        <dbReference type="PROSITE" id="PS50172"/>
    </source>
</evidence>
<feature type="domain" description="Bromo" evidence="9">
    <location>
        <begin position="379"/>
        <end position="449"/>
    </location>
</feature>
<keyword evidence="4" id="KW-0805">Transcription regulation</keyword>
<evidence type="ECO:0000259" key="9">
    <source>
        <dbReference type="PROSITE" id="PS50014"/>
    </source>
</evidence>